<dbReference type="AlphaFoldDB" id="A0A0S8GMD0"/>
<sequence length="312" mass="35343">MPSEKPNLNVVEPKIDHGGYGDVLKTLFPSVRVPFVLPTKSDFSTWAYGLFLLGGDATDENMYGGFFAWDSDKEDLISSILWQSKFLIPLDVIFFYDYKNSFEYTLTFPAFVSLEYGLSHLDLFLTGHVFDGISRNEFIPGFTLGFQYPYATLSAGLAFPFERQAWGSDINRSAQQMRLSVQRLFAGGEVCLTGSAYVDRHNPDIPDFSIRGYEAISSRRALMVSTEYSHRLCRVRKGLWNPNVYFEDLYWTIFADCALTEEGTSPYSAGVELRLETKVGFGFLYLVPRVGIAFTKSRELKIFLGISPRLPI</sequence>
<name>A0A0S8GMD0_UNCW3</name>
<protein>
    <recommendedName>
        <fullName evidence="3">Bacterial surface antigen (D15) domain-containing protein</fullName>
    </recommendedName>
</protein>
<proteinExistence type="predicted"/>
<accession>A0A0S8GMD0</accession>
<evidence type="ECO:0000313" key="2">
    <source>
        <dbReference type="Proteomes" id="UP000051096"/>
    </source>
</evidence>
<evidence type="ECO:0008006" key="3">
    <source>
        <dbReference type="Google" id="ProtNLM"/>
    </source>
</evidence>
<gene>
    <name evidence="1" type="ORF">AMJ87_00265</name>
</gene>
<dbReference type="EMBL" id="LJUO01000001">
    <property type="protein sequence ID" value="KPK73913.1"/>
    <property type="molecule type" value="Genomic_DNA"/>
</dbReference>
<reference evidence="1 2" key="1">
    <citation type="journal article" date="2015" name="Microbiome">
        <title>Genomic resolution of linkages in carbon, nitrogen, and sulfur cycling among widespread estuary sediment bacteria.</title>
        <authorList>
            <person name="Baker B.J."/>
            <person name="Lazar C.S."/>
            <person name="Teske A.P."/>
            <person name="Dick G.J."/>
        </authorList>
    </citation>
    <scope>NUCLEOTIDE SEQUENCE [LARGE SCALE GENOMIC DNA]</scope>
    <source>
        <strain evidence="1">SM23_60</strain>
    </source>
</reference>
<evidence type="ECO:0000313" key="1">
    <source>
        <dbReference type="EMBL" id="KPK73913.1"/>
    </source>
</evidence>
<dbReference type="Proteomes" id="UP000051096">
    <property type="component" value="Unassembled WGS sequence"/>
</dbReference>
<comment type="caution">
    <text evidence="1">The sequence shown here is derived from an EMBL/GenBank/DDBJ whole genome shotgun (WGS) entry which is preliminary data.</text>
</comment>
<organism evidence="1 2">
    <name type="scientific">candidate division WOR_3 bacterium SM23_60</name>
    <dbReference type="NCBI Taxonomy" id="1703780"/>
    <lineage>
        <taxon>Bacteria</taxon>
        <taxon>Bacteria division WOR-3</taxon>
    </lineage>
</organism>